<keyword evidence="2" id="KW-1185">Reference proteome</keyword>
<reference evidence="1 2" key="1">
    <citation type="submission" date="2018-02" db="EMBL/GenBank/DDBJ databases">
        <title>Solimicrobium silvestre gen. nov., sp. nov., isolated from alpine forest soil.</title>
        <authorList>
            <person name="Margesin R."/>
            <person name="Albuquerque L."/>
            <person name="Zhang D.-C."/>
            <person name="Froufe H.J.C."/>
            <person name="Severino R."/>
            <person name="Roxo I."/>
            <person name="Egas C."/>
            <person name="Da Costa M.S."/>
        </authorList>
    </citation>
    <scope>NUCLEOTIDE SEQUENCE [LARGE SCALE GENOMIC DNA]</scope>
    <source>
        <strain evidence="1 2">S20-91</strain>
    </source>
</reference>
<dbReference type="GO" id="GO:0004029">
    <property type="term" value="F:aldehyde dehydrogenase (NAD+) activity"/>
    <property type="evidence" value="ECO:0007669"/>
    <property type="project" value="TreeGrafter"/>
</dbReference>
<dbReference type="Gene3D" id="3.40.50.720">
    <property type="entry name" value="NAD(P)-binding Rossmann-like Domain"/>
    <property type="match status" value="1"/>
</dbReference>
<dbReference type="InterPro" id="IPR051783">
    <property type="entry name" value="NAD(P)-dependent_oxidoreduct"/>
</dbReference>
<dbReference type="AlphaFoldDB" id="A0A2S9GWC2"/>
<dbReference type="GO" id="GO:0005737">
    <property type="term" value="C:cytoplasm"/>
    <property type="evidence" value="ECO:0007669"/>
    <property type="project" value="TreeGrafter"/>
</dbReference>
<dbReference type="SUPFAM" id="SSF51735">
    <property type="entry name" value="NAD(P)-binding Rossmann-fold domains"/>
    <property type="match status" value="1"/>
</dbReference>
<dbReference type="EMBL" id="PUGF01000017">
    <property type="protein sequence ID" value="PRC92014.1"/>
    <property type="molecule type" value="Genomic_DNA"/>
</dbReference>
<protein>
    <submittedName>
        <fullName evidence="1">NADH(P)-binding</fullName>
    </submittedName>
</protein>
<evidence type="ECO:0000313" key="1">
    <source>
        <dbReference type="EMBL" id="PRC92014.1"/>
    </source>
</evidence>
<dbReference type="PANTHER" id="PTHR48079">
    <property type="entry name" value="PROTEIN YEEZ"/>
    <property type="match status" value="1"/>
</dbReference>
<dbReference type="OrthoDB" id="9808276at2"/>
<dbReference type="Proteomes" id="UP000237839">
    <property type="component" value="Unassembled WGS sequence"/>
</dbReference>
<accession>A0A2S9GWC2</accession>
<gene>
    <name evidence="1" type="ORF">S2091_3356</name>
</gene>
<proteinExistence type="predicted"/>
<name>A0A2S9GWC2_9BURK</name>
<dbReference type="PANTHER" id="PTHR48079:SF6">
    <property type="entry name" value="NAD(P)-BINDING DOMAIN-CONTAINING PROTEIN-RELATED"/>
    <property type="match status" value="1"/>
</dbReference>
<dbReference type="RefSeq" id="WP_105533104.1">
    <property type="nucleotide sequence ID" value="NZ_PUGF01000017.1"/>
</dbReference>
<dbReference type="InterPro" id="IPR036291">
    <property type="entry name" value="NAD(P)-bd_dom_sf"/>
</dbReference>
<organism evidence="1 2">
    <name type="scientific">Solimicrobium silvestre</name>
    <dbReference type="NCBI Taxonomy" id="2099400"/>
    <lineage>
        <taxon>Bacteria</taxon>
        <taxon>Pseudomonadati</taxon>
        <taxon>Pseudomonadota</taxon>
        <taxon>Betaproteobacteria</taxon>
        <taxon>Burkholderiales</taxon>
        <taxon>Oxalobacteraceae</taxon>
        <taxon>Solimicrobium</taxon>
    </lineage>
</organism>
<sequence length="297" mass="32555">MKKNQKCKKIGLPRVLIVGCGDIGMRILPLLGAHFRVFAVTSQASRCEELRAAGAIPLIANLDEPATLARLAGLASLIIYLAPPPSEGVSDTRSRHLAALLSRRCCLVYVSTSGVYGDCGGALIAETRTVKPHNLRAVRRVDAEQVWRLWARRTGSALSILRVPGIYAADRLPLERLKKGLPALLPEQDVFTNHIHADDLARLVMQALFYGSPNRVYHAVDDSCLLMGEYFDLVADRVGLPRVPRLARDELVLQVSPAMLSFMGESRRMSNLRIKGELGFRLRYPSVVDGVVGIGVV</sequence>
<evidence type="ECO:0000313" key="2">
    <source>
        <dbReference type="Proteomes" id="UP000237839"/>
    </source>
</evidence>
<comment type="caution">
    <text evidence="1">The sequence shown here is derived from an EMBL/GenBank/DDBJ whole genome shotgun (WGS) entry which is preliminary data.</text>
</comment>